<dbReference type="RefSeq" id="WP_170034835.1">
    <property type="nucleotide sequence ID" value="NZ_JABDTL010000001.1"/>
</dbReference>
<evidence type="ECO:0000259" key="2">
    <source>
        <dbReference type="Pfam" id="PF12690"/>
    </source>
</evidence>
<evidence type="ECO:0000256" key="1">
    <source>
        <dbReference type="SAM" id="SignalP"/>
    </source>
</evidence>
<protein>
    <recommendedName>
        <fullName evidence="2">Intracellular proteinase inhibitor BsuPI domain-containing protein</fullName>
    </recommendedName>
</protein>
<evidence type="ECO:0000313" key="4">
    <source>
        <dbReference type="Proteomes" id="UP000582837"/>
    </source>
</evidence>
<sequence length="152" mass="15773">MVLRRALFPLALATLCGACAAAVPAPGSPDAQPGGVAFASPLVSSLSVAPAGDSVRLTLRVTNGGAQPVRMEFRSGQTYDFAVASGGREVWRWSADRGFTAALRSETLAAGETRAWSETWRPAAGSRGDFTASARLVSASHPVEASTPFRLP</sequence>
<evidence type="ECO:0000313" key="3">
    <source>
        <dbReference type="EMBL" id="MBB6072007.1"/>
    </source>
</evidence>
<reference evidence="3 4" key="1">
    <citation type="submission" date="2020-08" db="EMBL/GenBank/DDBJ databases">
        <title>Genomic Encyclopedia of Type Strains, Phase IV (KMG-IV): sequencing the most valuable type-strain genomes for metagenomic binning, comparative biology and taxonomic classification.</title>
        <authorList>
            <person name="Goeker M."/>
        </authorList>
    </citation>
    <scope>NUCLEOTIDE SEQUENCE [LARGE SCALE GENOMIC DNA]</scope>
    <source>
        <strain evidence="3 4">DSM 29007</strain>
    </source>
</reference>
<keyword evidence="4" id="KW-1185">Reference proteome</keyword>
<keyword evidence="1" id="KW-0732">Signal</keyword>
<dbReference type="EMBL" id="JACHIA010000012">
    <property type="protein sequence ID" value="MBB6072007.1"/>
    <property type="molecule type" value="Genomic_DNA"/>
</dbReference>
<dbReference type="InterPro" id="IPR038144">
    <property type="entry name" value="IPI"/>
</dbReference>
<dbReference type="InterPro" id="IPR020481">
    <property type="entry name" value="Intracell_prot_inh_BsuPI"/>
</dbReference>
<name>A0A841H1V9_9BACT</name>
<organism evidence="3 4">
    <name type="scientific">Longimicrobium terrae</name>
    <dbReference type="NCBI Taxonomy" id="1639882"/>
    <lineage>
        <taxon>Bacteria</taxon>
        <taxon>Pseudomonadati</taxon>
        <taxon>Gemmatimonadota</taxon>
        <taxon>Longimicrobiia</taxon>
        <taxon>Longimicrobiales</taxon>
        <taxon>Longimicrobiaceae</taxon>
        <taxon>Longimicrobium</taxon>
    </lineage>
</organism>
<dbReference type="Gene3D" id="2.60.40.2360">
    <property type="entry name" value="Intracellular proteinase inhibitor BsuPI"/>
    <property type="match status" value="1"/>
</dbReference>
<feature type="chain" id="PRO_5032365765" description="Intracellular proteinase inhibitor BsuPI domain-containing protein" evidence="1">
    <location>
        <begin position="22"/>
        <end position="152"/>
    </location>
</feature>
<dbReference type="AlphaFoldDB" id="A0A841H1V9"/>
<accession>A0A841H1V9</accession>
<dbReference type="Pfam" id="PF12690">
    <property type="entry name" value="BsuPI"/>
    <property type="match status" value="1"/>
</dbReference>
<dbReference type="Proteomes" id="UP000582837">
    <property type="component" value="Unassembled WGS sequence"/>
</dbReference>
<feature type="domain" description="Intracellular proteinase inhibitor BsuPI" evidence="2">
    <location>
        <begin position="45"/>
        <end position="139"/>
    </location>
</feature>
<gene>
    <name evidence="3" type="ORF">HNQ61_003668</name>
</gene>
<feature type="signal peptide" evidence="1">
    <location>
        <begin position="1"/>
        <end position="21"/>
    </location>
</feature>
<comment type="caution">
    <text evidence="3">The sequence shown here is derived from an EMBL/GenBank/DDBJ whole genome shotgun (WGS) entry which is preliminary data.</text>
</comment>
<proteinExistence type="predicted"/>